<dbReference type="OrthoDB" id="9908312at2"/>
<proteinExistence type="predicted"/>
<dbReference type="AlphaFoldDB" id="A0A2L0F7L6"/>
<sequence>MFDIEREFDAHELQQMRLILLIEDFEISSHFADDGQSLGGSQKRREEQDLFLKAFSMSTIRDKRVICVTDRSSGAFRSKESILNEALA</sequence>
<protein>
    <submittedName>
        <fullName evidence="1">Uncharacterized protein</fullName>
    </submittedName>
</protein>
<gene>
    <name evidence="1" type="ORF">SOCE26_091000</name>
</gene>
<accession>A0A2L0F7L6</accession>
<evidence type="ECO:0000313" key="1">
    <source>
        <dbReference type="EMBL" id="AUX47578.1"/>
    </source>
</evidence>
<evidence type="ECO:0000313" key="2">
    <source>
        <dbReference type="Proteomes" id="UP000238348"/>
    </source>
</evidence>
<organism evidence="1 2">
    <name type="scientific">Sorangium cellulosum</name>
    <name type="common">Polyangium cellulosum</name>
    <dbReference type="NCBI Taxonomy" id="56"/>
    <lineage>
        <taxon>Bacteria</taxon>
        <taxon>Pseudomonadati</taxon>
        <taxon>Myxococcota</taxon>
        <taxon>Polyangia</taxon>
        <taxon>Polyangiales</taxon>
        <taxon>Polyangiaceae</taxon>
        <taxon>Sorangium</taxon>
    </lineage>
</organism>
<name>A0A2L0F7L6_SORCE</name>
<dbReference type="Proteomes" id="UP000238348">
    <property type="component" value="Chromosome"/>
</dbReference>
<dbReference type="RefSeq" id="WP_104985577.1">
    <property type="nucleotide sequence ID" value="NZ_CP012673.1"/>
</dbReference>
<reference evidence="1 2" key="1">
    <citation type="submission" date="2015-09" db="EMBL/GenBank/DDBJ databases">
        <title>Sorangium comparison.</title>
        <authorList>
            <person name="Zaburannyi N."/>
            <person name="Bunk B."/>
            <person name="Overmann J."/>
            <person name="Mueller R."/>
        </authorList>
    </citation>
    <scope>NUCLEOTIDE SEQUENCE [LARGE SCALE GENOMIC DNA]</scope>
    <source>
        <strain evidence="1 2">So ce26</strain>
    </source>
</reference>
<dbReference type="EMBL" id="CP012673">
    <property type="protein sequence ID" value="AUX47578.1"/>
    <property type="molecule type" value="Genomic_DNA"/>
</dbReference>